<evidence type="ECO:0000313" key="1">
    <source>
        <dbReference type="EMBL" id="JAD20525.1"/>
    </source>
</evidence>
<protein>
    <submittedName>
        <fullName evidence="1">Uncharacterized protein</fullName>
    </submittedName>
</protein>
<reference evidence="1" key="1">
    <citation type="submission" date="2014-09" db="EMBL/GenBank/DDBJ databases">
        <authorList>
            <person name="Magalhaes I.L.F."/>
            <person name="Oliveira U."/>
            <person name="Santos F.R."/>
            <person name="Vidigal T.H.D.A."/>
            <person name="Brescovit A.D."/>
            <person name="Santos A.J."/>
        </authorList>
    </citation>
    <scope>NUCLEOTIDE SEQUENCE</scope>
    <source>
        <tissue evidence="1">Shoot tissue taken approximately 20 cm above the soil surface</tissue>
    </source>
</reference>
<dbReference type="EMBL" id="GBRH01277370">
    <property type="protein sequence ID" value="JAD20525.1"/>
    <property type="molecule type" value="Transcribed_RNA"/>
</dbReference>
<sequence>MCPPSGGLPLLKDVQSTVIVHRSKAMSPHHAGLLLLKDTPSKERVCQRMLMFLLYVGPLQERDVQLTGRVF</sequence>
<name>A0A0A8Y4V7_ARUDO</name>
<proteinExistence type="predicted"/>
<accession>A0A0A8Y4V7</accession>
<reference evidence="1" key="2">
    <citation type="journal article" date="2015" name="Data Brief">
        <title>Shoot transcriptome of the giant reed, Arundo donax.</title>
        <authorList>
            <person name="Barrero R.A."/>
            <person name="Guerrero F.D."/>
            <person name="Moolhuijzen P."/>
            <person name="Goolsby J.A."/>
            <person name="Tidwell J."/>
            <person name="Bellgard S.E."/>
            <person name="Bellgard M.I."/>
        </authorList>
    </citation>
    <scope>NUCLEOTIDE SEQUENCE</scope>
    <source>
        <tissue evidence="1">Shoot tissue taken approximately 20 cm above the soil surface</tissue>
    </source>
</reference>
<organism evidence="1">
    <name type="scientific">Arundo donax</name>
    <name type="common">Giant reed</name>
    <name type="synonym">Donax arundinaceus</name>
    <dbReference type="NCBI Taxonomy" id="35708"/>
    <lineage>
        <taxon>Eukaryota</taxon>
        <taxon>Viridiplantae</taxon>
        <taxon>Streptophyta</taxon>
        <taxon>Embryophyta</taxon>
        <taxon>Tracheophyta</taxon>
        <taxon>Spermatophyta</taxon>
        <taxon>Magnoliopsida</taxon>
        <taxon>Liliopsida</taxon>
        <taxon>Poales</taxon>
        <taxon>Poaceae</taxon>
        <taxon>PACMAD clade</taxon>
        <taxon>Arundinoideae</taxon>
        <taxon>Arundineae</taxon>
        <taxon>Arundo</taxon>
    </lineage>
</organism>
<dbReference type="AlphaFoldDB" id="A0A0A8Y4V7"/>